<dbReference type="PANTHER" id="PTHR37992">
    <property type="entry name" value="EXPRESSED PROTEIN"/>
    <property type="match status" value="1"/>
</dbReference>
<dbReference type="VEuPathDB" id="FungiDB:PADG_08640"/>
<dbReference type="VEuPathDB" id="FungiDB:PABG_07702"/>
<feature type="transmembrane region" description="Helical" evidence="1">
    <location>
        <begin position="103"/>
        <end position="126"/>
    </location>
</feature>
<evidence type="ECO:0000313" key="3">
    <source>
        <dbReference type="Proteomes" id="UP000242814"/>
    </source>
</evidence>
<sequence length="291" mass="32905">MADIVHHYNPFAKRETHTRNALNAYRVLAPLSWLLVVVVGIFYSIHKPDDVAHRHTVWEQTQKHPTPFSQSSVVTAIFWITLLISQLGYIANLFSSEPVKVTAAANVASFFVLNNLFVLIFILLWVRSRFWGAEIIDIANLISQSIVYWKHQGLPLDIHLPAVAGPYAWTLSTLFWNGAVAIGGDSTAKSIMANIFIWVLFVFGQGHIAHRGDFAYGYALSLLTLSLALKQFSLKIISLQWIFAFVIFAVFFVTSLSTSVARYKNRDFFFRSLAEPAETADRERQPLLSEE</sequence>
<dbReference type="PANTHER" id="PTHR37992:SF1">
    <property type="entry name" value="DUF1774-DOMAIN-CONTAINING PROTEIN"/>
    <property type="match status" value="1"/>
</dbReference>
<evidence type="ECO:0000313" key="2">
    <source>
        <dbReference type="EMBL" id="ODH12997.1"/>
    </source>
</evidence>
<reference evidence="2 3" key="1">
    <citation type="submission" date="2016-06" db="EMBL/GenBank/DDBJ databases">
        <authorList>
            <person name="Kjaerup R.B."/>
            <person name="Dalgaard T.S."/>
            <person name="Juul-Madsen H.R."/>
        </authorList>
    </citation>
    <scope>NUCLEOTIDE SEQUENCE [LARGE SCALE GENOMIC DNA]</scope>
    <source>
        <strain evidence="2 3">Pb300</strain>
    </source>
</reference>
<feature type="transmembrane region" description="Helical" evidence="1">
    <location>
        <begin position="73"/>
        <end position="91"/>
    </location>
</feature>
<keyword evidence="1" id="KW-1133">Transmembrane helix</keyword>
<accession>A0A1D2J4C0</accession>
<protein>
    <recommendedName>
        <fullName evidence="4">DUF1774-domain-containing protein</fullName>
    </recommendedName>
</protein>
<feature type="transmembrane region" description="Helical" evidence="1">
    <location>
        <begin position="241"/>
        <end position="263"/>
    </location>
</feature>
<organism evidence="2 3">
    <name type="scientific">Paracoccidioides brasiliensis</name>
    <dbReference type="NCBI Taxonomy" id="121759"/>
    <lineage>
        <taxon>Eukaryota</taxon>
        <taxon>Fungi</taxon>
        <taxon>Dikarya</taxon>
        <taxon>Ascomycota</taxon>
        <taxon>Pezizomycotina</taxon>
        <taxon>Eurotiomycetes</taxon>
        <taxon>Eurotiomycetidae</taxon>
        <taxon>Onygenales</taxon>
        <taxon>Ajellomycetaceae</taxon>
        <taxon>Paracoccidioides</taxon>
    </lineage>
</organism>
<feature type="transmembrane region" description="Helical" evidence="1">
    <location>
        <begin position="191"/>
        <end position="208"/>
    </location>
</feature>
<proteinExistence type="predicted"/>
<evidence type="ECO:0000256" key="1">
    <source>
        <dbReference type="SAM" id="Phobius"/>
    </source>
</evidence>
<comment type="caution">
    <text evidence="2">The sequence shown here is derived from an EMBL/GenBank/DDBJ whole genome shotgun (WGS) entry which is preliminary data.</text>
</comment>
<keyword evidence="1" id="KW-0472">Membrane</keyword>
<gene>
    <name evidence="2" type="ORF">ACO22_07705</name>
</gene>
<dbReference type="EMBL" id="LZYO01000633">
    <property type="protein sequence ID" value="ODH12997.1"/>
    <property type="molecule type" value="Genomic_DNA"/>
</dbReference>
<dbReference type="InterPro" id="IPR013920">
    <property type="entry name" value="DUF1774_fun"/>
</dbReference>
<dbReference type="Pfam" id="PF08611">
    <property type="entry name" value="DUF1774"/>
    <property type="match status" value="1"/>
</dbReference>
<name>A0A1D2J4C0_PARBR</name>
<dbReference type="Proteomes" id="UP000242814">
    <property type="component" value="Unassembled WGS sequence"/>
</dbReference>
<keyword evidence="1" id="KW-0812">Transmembrane</keyword>
<evidence type="ECO:0008006" key="4">
    <source>
        <dbReference type="Google" id="ProtNLM"/>
    </source>
</evidence>
<dbReference type="AlphaFoldDB" id="A0A1D2J4C0"/>
<feature type="transmembrane region" description="Helical" evidence="1">
    <location>
        <begin position="27"/>
        <end position="45"/>
    </location>
</feature>